<sequence>MLEENIKVITTASKAKVKMSEETNVDQMKIVEKTEAVLICYSTRLSGRVIERALDMIYEESNHMDPQILHWRHSLDKINLSNN</sequence>
<organism evidence="1 2">
    <name type="scientific">Adineta ricciae</name>
    <name type="common">Rotifer</name>
    <dbReference type="NCBI Taxonomy" id="249248"/>
    <lineage>
        <taxon>Eukaryota</taxon>
        <taxon>Metazoa</taxon>
        <taxon>Spiralia</taxon>
        <taxon>Gnathifera</taxon>
        <taxon>Rotifera</taxon>
        <taxon>Eurotatoria</taxon>
        <taxon>Bdelloidea</taxon>
        <taxon>Adinetida</taxon>
        <taxon>Adinetidae</taxon>
        <taxon>Adineta</taxon>
    </lineage>
</organism>
<name>A0A813YXN8_ADIRI</name>
<protein>
    <submittedName>
        <fullName evidence="1">Uncharacterized protein</fullName>
    </submittedName>
</protein>
<evidence type="ECO:0000313" key="2">
    <source>
        <dbReference type="Proteomes" id="UP000663852"/>
    </source>
</evidence>
<proteinExistence type="predicted"/>
<evidence type="ECO:0000313" key="1">
    <source>
        <dbReference type="EMBL" id="CAF0890617.1"/>
    </source>
</evidence>
<comment type="caution">
    <text evidence="1">The sequence shown here is derived from an EMBL/GenBank/DDBJ whole genome shotgun (WGS) entry which is preliminary data.</text>
</comment>
<dbReference type="OrthoDB" id="10346974at2759"/>
<dbReference type="Proteomes" id="UP000663852">
    <property type="component" value="Unassembled WGS sequence"/>
</dbReference>
<gene>
    <name evidence="1" type="ORF">EDS130_LOCUS9261</name>
</gene>
<reference evidence="1" key="1">
    <citation type="submission" date="2021-02" db="EMBL/GenBank/DDBJ databases">
        <authorList>
            <person name="Nowell W R."/>
        </authorList>
    </citation>
    <scope>NUCLEOTIDE SEQUENCE</scope>
</reference>
<dbReference type="AlphaFoldDB" id="A0A813YXN8"/>
<dbReference type="EMBL" id="CAJNOJ010000031">
    <property type="protein sequence ID" value="CAF0890617.1"/>
    <property type="molecule type" value="Genomic_DNA"/>
</dbReference>
<accession>A0A813YXN8</accession>